<dbReference type="Proteomes" id="UP000294743">
    <property type="component" value="Unassembled WGS sequence"/>
</dbReference>
<name>A0A4R7ZS07_9FIRM</name>
<evidence type="ECO:0000256" key="4">
    <source>
        <dbReference type="ARBA" id="ARBA00022679"/>
    </source>
</evidence>
<dbReference type="GO" id="GO:0009401">
    <property type="term" value="P:phosphoenolpyruvate-dependent sugar phosphotransferase system"/>
    <property type="evidence" value="ECO:0007669"/>
    <property type="project" value="UniProtKB-KW"/>
</dbReference>
<evidence type="ECO:0000256" key="7">
    <source>
        <dbReference type="PROSITE-ProRule" id="PRU00423"/>
    </source>
</evidence>
<evidence type="ECO:0000259" key="8">
    <source>
        <dbReference type="PROSITE" id="PS51100"/>
    </source>
</evidence>
<dbReference type="RefSeq" id="WP_134169066.1">
    <property type="nucleotide sequence ID" value="NZ_SODD01000012.1"/>
</dbReference>
<keyword evidence="4" id="KW-0808">Transferase</keyword>
<keyword evidence="3" id="KW-0762">Sugar transport</keyword>
<sequence>MDNQKEYTILLICSAGVSTGIIVKQMQHIADQRGLHAHIYSAPALLAEQIIQTQKLDALLIGPQSEYEINRLKDYLQVKAIPYTLIKKEDYETINGNAILDEAIELISNSN</sequence>
<dbReference type="GO" id="GO:0008982">
    <property type="term" value="F:protein-N(PI)-phosphohistidine-sugar phosphotransferase activity"/>
    <property type="evidence" value="ECO:0007669"/>
    <property type="project" value="InterPro"/>
</dbReference>
<keyword evidence="2" id="KW-0597">Phosphoprotein</keyword>
<dbReference type="InterPro" id="IPR036095">
    <property type="entry name" value="PTS_EIIB-like_sf"/>
</dbReference>
<dbReference type="PROSITE" id="PS51100">
    <property type="entry name" value="PTS_EIIB_TYPE_3"/>
    <property type="match status" value="1"/>
</dbReference>
<accession>A0A4R7ZS07</accession>
<dbReference type="Gene3D" id="3.40.50.2300">
    <property type="match status" value="1"/>
</dbReference>
<evidence type="ECO:0000313" key="10">
    <source>
        <dbReference type="Proteomes" id="UP000294743"/>
    </source>
</evidence>
<evidence type="ECO:0000256" key="5">
    <source>
        <dbReference type="ARBA" id="ARBA00022683"/>
    </source>
</evidence>
<keyword evidence="1" id="KW-0813">Transport</keyword>
<keyword evidence="5" id="KW-0598">Phosphotransferase system</keyword>
<protein>
    <submittedName>
        <fullName evidence="9">PTS system cellobiose-specific IIB component</fullName>
    </submittedName>
</protein>
<keyword evidence="10" id="KW-1185">Reference proteome</keyword>
<evidence type="ECO:0000256" key="3">
    <source>
        <dbReference type="ARBA" id="ARBA00022597"/>
    </source>
</evidence>
<organism evidence="9 10">
    <name type="scientific">Breznakia blatticola</name>
    <dbReference type="NCBI Taxonomy" id="1754012"/>
    <lineage>
        <taxon>Bacteria</taxon>
        <taxon>Bacillati</taxon>
        <taxon>Bacillota</taxon>
        <taxon>Erysipelotrichia</taxon>
        <taxon>Erysipelotrichales</taxon>
        <taxon>Erysipelotrichaceae</taxon>
        <taxon>Breznakia</taxon>
    </lineage>
</organism>
<feature type="modified residue" description="Phosphocysteine; by EIIA" evidence="7">
    <location>
        <position position="13"/>
    </location>
</feature>
<dbReference type="SUPFAM" id="SSF52794">
    <property type="entry name" value="PTS system IIB component-like"/>
    <property type="match status" value="1"/>
</dbReference>
<feature type="domain" description="PTS EIIB type-3" evidence="8">
    <location>
        <begin position="6"/>
        <end position="111"/>
    </location>
</feature>
<reference evidence="9 10" key="1">
    <citation type="submission" date="2019-03" db="EMBL/GenBank/DDBJ databases">
        <title>Genomic Encyclopedia of Type Strains, Phase IV (KMG-IV): sequencing the most valuable type-strain genomes for metagenomic binning, comparative biology and taxonomic classification.</title>
        <authorList>
            <person name="Goeker M."/>
        </authorList>
    </citation>
    <scope>NUCLEOTIDE SEQUENCE [LARGE SCALE GENOMIC DNA]</scope>
    <source>
        <strain evidence="9 10">DSM 28867</strain>
    </source>
</reference>
<keyword evidence="6" id="KW-0418">Kinase</keyword>
<dbReference type="InterPro" id="IPR003501">
    <property type="entry name" value="PTS_EIIB_2/3"/>
</dbReference>
<dbReference type="GO" id="GO:0016301">
    <property type="term" value="F:kinase activity"/>
    <property type="evidence" value="ECO:0007669"/>
    <property type="project" value="UniProtKB-KW"/>
</dbReference>
<evidence type="ECO:0000256" key="2">
    <source>
        <dbReference type="ARBA" id="ARBA00022553"/>
    </source>
</evidence>
<gene>
    <name evidence="9" type="ORF">EDD63_1128</name>
</gene>
<dbReference type="PANTHER" id="PTHR34581:SF2">
    <property type="entry name" value="PTS SYSTEM N,N'-DIACETYLCHITOBIOSE-SPECIFIC EIIB COMPONENT"/>
    <property type="match status" value="1"/>
</dbReference>
<evidence type="ECO:0000313" key="9">
    <source>
        <dbReference type="EMBL" id="TDW20542.1"/>
    </source>
</evidence>
<dbReference type="EMBL" id="SODD01000012">
    <property type="protein sequence ID" value="TDW20542.1"/>
    <property type="molecule type" value="Genomic_DNA"/>
</dbReference>
<dbReference type="InterPro" id="IPR051819">
    <property type="entry name" value="PTS_sugar-specific_EIIB"/>
</dbReference>
<evidence type="ECO:0000256" key="6">
    <source>
        <dbReference type="ARBA" id="ARBA00022777"/>
    </source>
</evidence>
<dbReference type="PANTHER" id="PTHR34581">
    <property type="entry name" value="PTS SYSTEM N,N'-DIACETYLCHITOBIOSE-SPECIFIC EIIB COMPONENT"/>
    <property type="match status" value="1"/>
</dbReference>
<dbReference type="OrthoDB" id="2334827at2"/>
<dbReference type="Pfam" id="PF02302">
    <property type="entry name" value="PTS_IIB"/>
    <property type="match status" value="1"/>
</dbReference>
<evidence type="ECO:0000256" key="1">
    <source>
        <dbReference type="ARBA" id="ARBA00022448"/>
    </source>
</evidence>
<comment type="caution">
    <text evidence="9">The sequence shown here is derived from an EMBL/GenBank/DDBJ whole genome shotgun (WGS) entry which is preliminary data.</text>
</comment>
<proteinExistence type="predicted"/>
<dbReference type="AlphaFoldDB" id="A0A4R7ZS07"/>
<dbReference type="InterPro" id="IPR013012">
    <property type="entry name" value="PTS_EIIB_3"/>
</dbReference>